<dbReference type="InterPro" id="IPR006564">
    <property type="entry name" value="Znf_PMZ"/>
</dbReference>
<protein>
    <recommendedName>
        <fullName evidence="6">SWIM-type domain-containing protein</fullName>
    </recommendedName>
</protein>
<dbReference type="PANTHER" id="PTHR31973:SF199">
    <property type="entry name" value="SWIM-TYPE DOMAIN-CONTAINING PROTEIN"/>
    <property type="match status" value="1"/>
</dbReference>
<feature type="domain" description="SWIM-type" evidence="6">
    <location>
        <begin position="110"/>
        <end position="142"/>
    </location>
</feature>
<dbReference type="GO" id="GO:0008270">
    <property type="term" value="F:zinc ion binding"/>
    <property type="evidence" value="ECO:0007669"/>
    <property type="project" value="UniProtKB-KW"/>
</dbReference>
<evidence type="ECO:0000256" key="1">
    <source>
        <dbReference type="ARBA" id="ARBA00022723"/>
    </source>
</evidence>
<organism evidence="7 8">
    <name type="scientific">Pisum sativum</name>
    <name type="common">Garden pea</name>
    <name type="synonym">Lathyrus oleraceus</name>
    <dbReference type="NCBI Taxonomy" id="3888"/>
    <lineage>
        <taxon>Eukaryota</taxon>
        <taxon>Viridiplantae</taxon>
        <taxon>Streptophyta</taxon>
        <taxon>Embryophyta</taxon>
        <taxon>Tracheophyta</taxon>
        <taxon>Spermatophyta</taxon>
        <taxon>Magnoliopsida</taxon>
        <taxon>eudicotyledons</taxon>
        <taxon>Gunneridae</taxon>
        <taxon>Pentapetalae</taxon>
        <taxon>rosids</taxon>
        <taxon>fabids</taxon>
        <taxon>Fabales</taxon>
        <taxon>Fabaceae</taxon>
        <taxon>Papilionoideae</taxon>
        <taxon>50 kb inversion clade</taxon>
        <taxon>NPAAA clade</taxon>
        <taxon>Hologalegina</taxon>
        <taxon>IRL clade</taxon>
        <taxon>Fabeae</taxon>
        <taxon>Lathyrus</taxon>
    </lineage>
</organism>
<dbReference type="PANTHER" id="PTHR31973">
    <property type="entry name" value="POLYPROTEIN, PUTATIVE-RELATED"/>
    <property type="match status" value="1"/>
</dbReference>
<feature type="compositionally biased region" description="Basic and acidic residues" evidence="5">
    <location>
        <begin position="12"/>
        <end position="26"/>
    </location>
</feature>
<dbReference type="Gramene" id="Psat07G0394000-T1">
    <property type="protein sequence ID" value="KAI5388040.1"/>
    <property type="gene ID" value="KIW84_073940"/>
</dbReference>
<dbReference type="AlphaFoldDB" id="A0A9D4ZZQ8"/>
<sequence length="177" mass="20334">MHDFDEDLDERLNIRMDKGEPRRESADGAGTSQVKTRVFTTLEMDREHVMEDDYMTGKLDRGAYENSRDDRPAVIRFNKEETQCVEWFATLREKVENYKGKIMSKPLRSFVVDLAKHTCSCNFWDLVGIPCRHGVTAIHRKVDDPIKPKGKSKKGGPSKKTKTRAHAQHDKPDMTPA</sequence>
<dbReference type="InterPro" id="IPR007527">
    <property type="entry name" value="Znf_SWIM"/>
</dbReference>
<evidence type="ECO:0000259" key="6">
    <source>
        <dbReference type="PROSITE" id="PS50966"/>
    </source>
</evidence>
<feature type="region of interest" description="Disordered" evidence="5">
    <location>
        <begin position="141"/>
        <end position="177"/>
    </location>
</feature>
<proteinExistence type="predicted"/>
<evidence type="ECO:0000256" key="2">
    <source>
        <dbReference type="ARBA" id="ARBA00022771"/>
    </source>
</evidence>
<evidence type="ECO:0000256" key="3">
    <source>
        <dbReference type="ARBA" id="ARBA00022833"/>
    </source>
</evidence>
<evidence type="ECO:0000313" key="8">
    <source>
        <dbReference type="Proteomes" id="UP001058974"/>
    </source>
</evidence>
<comment type="caution">
    <text evidence="7">The sequence shown here is derived from an EMBL/GenBank/DDBJ whole genome shotgun (WGS) entry which is preliminary data.</text>
</comment>
<feature type="compositionally biased region" description="Basic and acidic residues" evidence="5">
    <location>
        <begin position="167"/>
        <end position="177"/>
    </location>
</feature>
<evidence type="ECO:0000256" key="4">
    <source>
        <dbReference type="PROSITE-ProRule" id="PRU00325"/>
    </source>
</evidence>
<evidence type="ECO:0000256" key="5">
    <source>
        <dbReference type="SAM" id="MobiDB-lite"/>
    </source>
</evidence>
<name>A0A9D4ZZQ8_PEA</name>
<dbReference type="EMBL" id="JAMSHJ010000007">
    <property type="protein sequence ID" value="KAI5388040.1"/>
    <property type="molecule type" value="Genomic_DNA"/>
</dbReference>
<evidence type="ECO:0000313" key="7">
    <source>
        <dbReference type="EMBL" id="KAI5388040.1"/>
    </source>
</evidence>
<feature type="compositionally biased region" description="Basic residues" evidence="5">
    <location>
        <begin position="148"/>
        <end position="166"/>
    </location>
</feature>
<keyword evidence="3" id="KW-0862">Zinc</keyword>
<accession>A0A9D4ZZQ8</accession>
<feature type="region of interest" description="Disordered" evidence="5">
    <location>
        <begin position="12"/>
        <end position="32"/>
    </location>
</feature>
<dbReference type="Proteomes" id="UP001058974">
    <property type="component" value="Chromosome 7"/>
</dbReference>
<keyword evidence="8" id="KW-1185">Reference proteome</keyword>
<gene>
    <name evidence="7" type="ORF">KIW84_073940</name>
</gene>
<dbReference type="PROSITE" id="PS50966">
    <property type="entry name" value="ZF_SWIM"/>
    <property type="match status" value="1"/>
</dbReference>
<reference evidence="7 8" key="1">
    <citation type="journal article" date="2022" name="Nat. Genet.">
        <title>Improved pea reference genome and pan-genome highlight genomic features and evolutionary characteristics.</title>
        <authorList>
            <person name="Yang T."/>
            <person name="Liu R."/>
            <person name="Luo Y."/>
            <person name="Hu S."/>
            <person name="Wang D."/>
            <person name="Wang C."/>
            <person name="Pandey M.K."/>
            <person name="Ge S."/>
            <person name="Xu Q."/>
            <person name="Li N."/>
            <person name="Li G."/>
            <person name="Huang Y."/>
            <person name="Saxena R.K."/>
            <person name="Ji Y."/>
            <person name="Li M."/>
            <person name="Yan X."/>
            <person name="He Y."/>
            <person name="Liu Y."/>
            <person name="Wang X."/>
            <person name="Xiang C."/>
            <person name="Varshney R.K."/>
            <person name="Ding H."/>
            <person name="Gao S."/>
            <person name="Zong X."/>
        </authorList>
    </citation>
    <scope>NUCLEOTIDE SEQUENCE [LARGE SCALE GENOMIC DNA]</scope>
    <source>
        <strain evidence="7 8">cv. Zhongwan 6</strain>
    </source>
</reference>
<keyword evidence="1" id="KW-0479">Metal-binding</keyword>
<dbReference type="SMART" id="SM00575">
    <property type="entry name" value="ZnF_PMZ"/>
    <property type="match status" value="1"/>
</dbReference>
<dbReference type="Pfam" id="PF04434">
    <property type="entry name" value="SWIM"/>
    <property type="match status" value="1"/>
</dbReference>
<keyword evidence="2 4" id="KW-0863">Zinc-finger</keyword>